<proteinExistence type="predicted"/>
<sequence>MNLLDHIAAVAELAECTGCDHRALGADPARRLAWYRAADPADEAEFLAAVLRDPDPATGSAAAIARIDDRAQRGPGFGRWAARVRPAVAAAEPVAARLAEWCLLHDALAGKPVSPGAVLAASDWAQRRLAAAVDGELLAFLAVHGRTRRVRALTRVPRPVRARRLACDD</sequence>
<accession>A0A1H9PG93</accession>
<evidence type="ECO:0000313" key="1">
    <source>
        <dbReference type="EMBL" id="SER46885.1"/>
    </source>
</evidence>
<reference evidence="2" key="1">
    <citation type="submission" date="2016-10" db="EMBL/GenBank/DDBJ databases">
        <authorList>
            <person name="Varghese N."/>
            <person name="Submissions S."/>
        </authorList>
    </citation>
    <scope>NUCLEOTIDE SEQUENCE [LARGE SCALE GENOMIC DNA]</scope>
    <source>
        <strain evidence="2">DSM 44260</strain>
    </source>
</reference>
<name>A0A1H9PG93_9PSEU</name>
<dbReference type="AlphaFoldDB" id="A0A1H9PG93"/>
<dbReference type="STRING" id="155974.SAMN04487818_103429"/>
<gene>
    <name evidence="1" type="ORF">SAMN04487818_103429</name>
</gene>
<dbReference type="Proteomes" id="UP000199051">
    <property type="component" value="Unassembled WGS sequence"/>
</dbReference>
<protein>
    <submittedName>
        <fullName evidence="1">Uncharacterized protein</fullName>
    </submittedName>
</protein>
<organism evidence="1 2">
    <name type="scientific">Actinokineospora terrae</name>
    <dbReference type="NCBI Taxonomy" id="155974"/>
    <lineage>
        <taxon>Bacteria</taxon>
        <taxon>Bacillati</taxon>
        <taxon>Actinomycetota</taxon>
        <taxon>Actinomycetes</taxon>
        <taxon>Pseudonocardiales</taxon>
        <taxon>Pseudonocardiaceae</taxon>
        <taxon>Actinokineospora</taxon>
    </lineage>
</organism>
<keyword evidence="2" id="KW-1185">Reference proteome</keyword>
<dbReference type="EMBL" id="FOGI01000003">
    <property type="protein sequence ID" value="SER46885.1"/>
    <property type="molecule type" value="Genomic_DNA"/>
</dbReference>
<evidence type="ECO:0000313" key="2">
    <source>
        <dbReference type="Proteomes" id="UP000199051"/>
    </source>
</evidence>
<dbReference type="RefSeq" id="WP_092775972.1">
    <property type="nucleotide sequence ID" value="NZ_FOGI01000003.1"/>
</dbReference>